<evidence type="ECO:0000256" key="12">
    <source>
        <dbReference type="PROSITE-ProRule" id="PRU00042"/>
    </source>
</evidence>
<accession>A0AAY4ADZ0</accession>
<feature type="compositionally biased region" description="Polar residues" evidence="13">
    <location>
        <begin position="459"/>
        <end position="469"/>
    </location>
</feature>
<feature type="domain" description="C2H2-type" evidence="14">
    <location>
        <begin position="868"/>
        <end position="895"/>
    </location>
</feature>
<evidence type="ECO:0000259" key="14">
    <source>
        <dbReference type="PROSITE" id="PS50157"/>
    </source>
</evidence>
<dbReference type="InterPro" id="IPR057356">
    <property type="entry name" value="Znf-C2H2_ZNF592"/>
</dbReference>
<feature type="region of interest" description="Disordered" evidence="13">
    <location>
        <begin position="1184"/>
        <end position="1215"/>
    </location>
</feature>
<feature type="compositionally biased region" description="Basic and acidic residues" evidence="13">
    <location>
        <begin position="406"/>
        <end position="415"/>
    </location>
</feature>
<feature type="compositionally biased region" description="Low complexity" evidence="13">
    <location>
        <begin position="223"/>
        <end position="246"/>
    </location>
</feature>
<keyword evidence="11" id="KW-0539">Nucleus</keyword>
<feature type="domain" description="C2H2-type" evidence="14">
    <location>
        <begin position="608"/>
        <end position="626"/>
    </location>
</feature>
<dbReference type="SUPFAM" id="SSF57667">
    <property type="entry name" value="beta-beta-alpha zinc fingers"/>
    <property type="match status" value="3"/>
</dbReference>
<feature type="domain" description="C2H2-type" evidence="14">
    <location>
        <begin position="1129"/>
        <end position="1156"/>
    </location>
</feature>
<reference evidence="15" key="3">
    <citation type="submission" date="2025-09" db="UniProtKB">
        <authorList>
            <consortium name="Ensembl"/>
        </authorList>
    </citation>
    <scope>IDENTIFICATION</scope>
</reference>
<dbReference type="Pfam" id="PF00096">
    <property type="entry name" value="zf-C2H2"/>
    <property type="match status" value="2"/>
</dbReference>
<feature type="domain" description="C2H2-type" evidence="14">
    <location>
        <begin position="1159"/>
        <end position="1187"/>
    </location>
</feature>
<dbReference type="CTD" id="562791"/>
<feature type="region of interest" description="Disordered" evidence="13">
    <location>
        <begin position="24"/>
        <end position="70"/>
    </location>
</feature>
<feature type="compositionally biased region" description="Basic and acidic residues" evidence="13">
    <location>
        <begin position="339"/>
        <end position="355"/>
    </location>
</feature>
<dbReference type="InterPro" id="IPR013087">
    <property type="entry name" value="Znf_C2H2_type"/>
</dbReference>
<dbReference type="GeneTree" id="ENSGT00940000156524"/>
<dbReference type="PROSITE" id="PS50157">
    <property type="entry name" value="ZINC_FINGER_C2H2_2"/>
    <property type="match status" value="7"/>
</dbReference>
<keyword evidence="16" id="KW-1185">Reference proteome</keyword>
<dbReference type="PANTHER" id="PTHR47222">
    <property type="entry name" value="ZINC FINGER PROTEIN 532-RELATED"/>
    <property type="match status" value="1"/>
</dbReference>
<reference evidence="15 16" key="1">
    <citation type="submission" date="2020-06" db="EMBL/GenBank/DDBJ databases">
        <authorList>
            <consortium name="Wellcome Sanger Institute Data Sharing"/>
        </authorList>
    </citation>
    <scope>NUCLEOTIDE SEQUENCE [LARGE SCALE GENOMIC DNA]</scope>
</reference>
<keyword evidence="4" id="KW-0479">Metal-binding</keyword>
<feature type="region of interest" description="Disordered" evidence="13">
    <location>
        <begin position="133"/>
        <end position="437"/>
    </location>
</feature>
<evidence type="ECO:0000256" key="1">
    <source>
        <dbReference type="ARBA" id="ARBA00003767"/>
    </source>
</evidence>
<dbReference type="InterPro" id="IPR041697">
    <property type="entry name" value="Znf-C2H2_11"/>
</dbReference>
<evidence type="ECO:0000256" key="10">
    <source>
        <dbReference type="ARBA" id="ARBA00023163"/>
    </source>
</evidence>
<feature type="domain" description="C2H2-type" evidence="14">
    <location>
        <begin position="1235"/>
        <end position="1270"/>
    </location>
</feature>
<feature type="region of interest" description="Disordered" evidence="13">
    <location>
        <begin position="89"/>
        <end position="109"/>
    </location>
</feature>
<feature type="domain" description="C2H2-type" evidence="14">
    <location>
        <begin position="899"/>
        <end position="922"/>
    </location>
</feature>
<dbReference type="PANTHER" id="PTHR47222:SF2">
    <property type="entry name" value="ZINC FINGER PROTEIN 687"/>
    <property type="match status" value="1"/>
</dbReference>
<dbReference type="PROSITE" id="PS00028">
    <property type="entry name" value="ZINC_FINGER_C2H2_1"/>
    <property type="match status" value="6"/>
</dbReference>
<feature type="region of interest" description="Disordered" evidence="13">
    <location>
        <begin position="455"/>
        <end position="483"/>
    </location>
</feature>
<evidence type="ECO:0000256" key="3">
    <source>
        <dbReference type="ARBA" id="ARBA00006991"/>
    </source>
</evidence>
<dbReference type="GO" id="GO:0003677">
    <property type="term" value="F:DNA binding"/>
    <property type="evidence" value="ECO:0007669"/>
    <property type="project" value="UniProtKB-KW"/>
</dbReference>
<evidence type="ECO:0000313" key="16">
    <source>
        <dbReference type="Proteomes" id="UP000694580"/>
    </source>
</evidence>
<comment type="function">
    <text evidence="1">May be involved in transcriptional regulation.</text>
</comment>
<dbReference type="FunFam" id="3.30.160.60:FF:000100">
    <property type="entry name" value="Zinc finger 45-like"/>
    <property type="match status" value="1"/>
</dbReference>
<evidence type="ECO:0000256" key="4">
    <source>
        <dbReference type="ARBA" id="ARBA00022723"/>
    </source>
</evidence>
<dbReference type="Ensembl" id="ENSDCDT00010007334.1">
    <property type="protein sequence ID" value="ENSDCDP00010007094.1"/>
    <property type="gene ID" value="ENSDCDG00010003039.1"/>
</dbReference>
<protein>
    <recommendedName>
        <fullName evidence="14">C2H2-type domain-containing protein</fullName>
    </recommendedName>
</protein>
<feature type="region of interest" description="Disordered" evidence="13">
    <location>
        <begin position="948"/>
        <end position="973"/>
    </location>
</feature>
<dbReference type="GO" id="GO:0005634">
    <property type="term" value="C:nucleus"/>
    <property type="evidence" value="ECO:0007669"/>
    <property type="project" value="UniProtKB-SubCell"/>
</dbReference>
<dbReference type="GO" id="GO:0008270">
    <property type="term" value="F:zinc ion binding"/>
    <property type="evidence" value="ECO:0007669"/>
    <property type="project" value="UniProtKB-KW"/>
</dbReference>
<evidence type="ECO:0000256" key="8">
    <source>
        <dbReference type="ARBA" id="ARBA00023015"/>
    </source>
</evidence>
<evidence type="ECO:0000256" key="5">
    <source>
        <dbReference type="ARBA" id="ARBA00022737"/>
    </source>
</evidence>
<feature type="domain" description="C2H2-type" evidence="14">
    <location>
        <begin position="1013"/>
        <end position="1041"/>
    </location>
</feature>
<name>A0AAY4ADZ0_9TELE</name>
<feature type="compositionally biased region" description="Polar residues" evidence="13">
    <location>
        <begin position="147"/>
        <end position="160"/>
    </location>
</feature>
<dbReference type="Proteomes" id="UP000694580">
    <property type="component" value="Chromosome 4"/>
</dbReference>
<dbReference type="Gene3D" id="3.30.160.60">
    <property type="entry name" value="Classic Zinc Finger"/>
    <property type="match status" value="5"/>
</dbReference>
<evidence type="ECO:0000256" key="2">
    <source>
        <dbReference type="ARBA" id="ARBA00004123"/>
    </source>
</evidence>
<keyword evidence="9" id="KW-0238">DNA-binding</keyword>
<proteinExistence type="inferred from homology"/>
<reference evidence="15" key="2">
    <citation type="submission" date="2025-08" db="UniProtKB">
        <authorList>
            <consortium name="Ensembl"/>
        </authorList>
    </citation>
    <scope>IDENTIFICATION</scope>
</reference>
<evidence type="ECO:0000256" key="9">
    <source>
        <dbReference type="ARBA" id="ARBA00023125"/>
    </source>
</evidence>
<evidence type="ECO:0000256" key="7">
    <source>
        <dbReference type="ARBA" id="ARBA00022833"/>
    </source>
</evidence>
<dbReference type="Pfam" id="PF25412">
    <property type="entry name" value="zf-C2H2_ZNF592"/>
    <property type="match status" value="1"/>
</dbReference>
<keyword evidence="10" id="KW-0804">Transcription</keyword>
<gene>
    <name evidence="15" type="primary">LOC114788835</name>
</gene>
<evidence type="ECO:0000313" key="15">
    <source>
        <dbReference type="Ensembl" id="ENSDCDP00010007094.1"/>
    </source>
</evidence>
<keyword evidence="8" id="KW-0805">Transcription regulation</keyword>
<dbReference type="Pfam" id="PF16622">
    <property type="entry name" value="zf-C2H2_11"/>
    <property type="match status" value="1"/>
</dbReference>
<dbReference type="SMART" id="SM00355">
    <property type="entry name" value="ZnF_C2H2"/>
    <property type="match status" value="15"/>
</dbReference>
<dbReference type="InterPro" id="IPR045914">
    <property type="entry name" value="Zn532-like"/>
</dbReference>
<sequence length="1271" mass="136980">MGDMKTPDFDDLLAAFDIPDIDAKEAIQSAPEDSDGHHNAAGGVVKTVRSPSPLGHQQAPSTQAGDPPGVSVIVKNRVRADVLEVDGDACRDQLPDGASAGVQGGLGGAHLVPFLEPKIQGLVPSEPLIQNETEVLSAGPKDPLLRPTTSQSQSNGQLWSPASPKAASEGGSGHSSGAFDRVQSLMAQNPGSLPRKKPRKLQEGQEMDGDDLTSSAQAAATFLPSSISLPIITPSSSSSVSGLHVSQNEDETPSLGLGAGLQIDSDEESELDLNSPPLVIQESPDPLHSPPKFPRRHCRRRSSSEMFSSPSPSSPPPLTNPVGRDSSVLPHPPSPKCAPVEERNPEHVIEERDSPESPEPELPSTSLLQAGHATSDQSKAPQPSDQPEEEGPGEEDPMESEDSEVEASKTEKAEDEKMEVEEADRSSITTPPSRIKVRIKTVKTPTGTITRTVTRVAPKSTSPNPTTKGPNRPKRLCAPLPGSKGTNILPVSTLQDASAAMLAAASKAQNKMAVTPRLSATAVSITKTTVLPSISASSVRAAAAATAAVVKPASIVNSPGAVISRSQSSLVEAFNKILNSKNLLPSYRPDLSAAPPPEWGLPIPASGYRCLECGDAFALERSLARHYDRRSLRIEVTCNHCAKRLVFFNKCSLLLHARDHKDKGLVMQCSHLIMRPVSVEQMIAQHEASPLYPAAEPPLLLLPLSCKKAGPLQYFSKCPECKGAFSGKPELIAHFQEVVASSNFSCTQCTPPMLLPNPCSWAAHQRIHKRCAPHVCPECGGSARQTSFHTHLQEACLHFSRRIGYRCCSCQVVYGGLNSVKSHIHTSHCEVFHKCPTCPMAFKSASSAQAHMTTQHPALTSAQAKMIFKCVMCDTVFTQKTSLHVHFDSHLANQKVHVFKCPECNKLYAQRASMLEHVKSVHRDASLKPESATPALLAAAPSLSTLKMESSDGEDWGREHDEEDGEMEKELGDNRATQSCTSWRCTQCQSHYTDKEHYISHMAEQHDKVLKKFPCAQCEGSFSSSSSLRRHVRIKHTGIQRTFHCPLCVDSKRSFTTRLLLEKHVQEHHGGRAERLKRGGFSEADSSSEHDATLGAFAEEDNGFSAVGGATTGKKAYGVLAEEPEGKGFRCTPCGFTTENQAEFLQHIPSHHGDRAAALQCQQCGACFTSASSLSRHRFISHRVRDTPPEPVDPHSSNVLGHEQHTEPSSDVGVTAASPELPWQGEEGFEGKSGCVCRVCGQHFDKASDLNTHFRTHGMAFITAHKADKPV</sequence>
<comment type="subcellular location">
    <subcellularLocation>
        <location evidence="2">Nucleus</location>
    </subcellularLocation>
</comment>
<feature type="compositionally biased region" description="Acidic residues" evidence="13">
    <location>
        <begin position="386"/>
        <end position="405"/>
    </location>
</feature>
<organism evidence="15 16">
    <name type="scientific">Denticeps clupeoides</name>
    <name type="common">denticle herring</name>
    <dbReference type="NCBI Taxonomy" id="299321"/>
    <lineage>
        <taxon>Eukaryota</taxon>
        <taxon>Metazoa</taxon>
        <taxon>Chordata</taxon>
        <taxon>Craniata</taxon>
        <taxon>Vertebrata</taxon>
        <taxon>Euteleostomi</taxon>
        <taxon>Actinopterygii</taxon>
        <taxon>Neopterygii</taxon>
        <taxon>Teleostei</taxon>
        <taxon>Clupei</taxon>
        <taxon>Clupeiformes</taxon>
        <taxon>Denticipitoidei</taxon>
        <taxon>Denticipitidae</taxon>
        <taxon>Denticeps</taxon>
    </lineage>
</organism>
<keyword evidence="6 12" id="KW-0863">Zinc-finger</keyword>
<evidence type="ECO:0000256" key="13">
    <source>
        <dbReference type="SAM" id="MobiDB-lite"/>
    </source>
</evidence>
<dbReference type="AlphaFoldDB" id="A0AAY4ADZ0"/>
<evidence type="ECO:0000256" key="6">
    <source>
        <dbReference type="ARBA" id="ARBA00022771"/>
    </source>
</evidence>
<evidence type="ECO:0000256" key="11">
    <source>
        <dbReference type="ARBA" id="ARBA00023242"/>
    </source>
</evidence>
<keyword evidence="7" id="KW-0862">Zinc</keyword>
<keyword evidence="5" id="KW-0677">Repeat</keyword>
<comment type="similarity">
    <text evidence="3">Belongs to the krueppel C2H2-type zinc-finger protein family.</text>
</comment>
<dbReference type="InterPro" id="IPR036236">
    <property type="entry name" value="Znf_C2H2_sf"/>
</dbReference>